<comment type="caution">
    <text evidence="10">The sequence shown here is derived from an EMBL/GenBank/DDBJ whole genome shotgun (WGS) entry which is preliminary data.</text>
</comment>
<dbReference type="EMBL" id="SKBQ01000011">
    <property type="protein sequence ID" value="TPX18179.1"/>
    <property type="molecule type" value="Genomic_DNA"/>
</dbReference>
<dbReference type="AlphaFoldDB" id="A0A507BL12"/>
<dbReference type="GeneID" id="41970135"/>
<dbReference type="CDD" id="cd22289">
    <property type="entry name" value="RecQL4_SLD2_NTD"/>
    <property type="match status" value="1"/>
</dbReference>
<feature type="region of interest" description="Disordered" evidence="9">
    <location>
        <begin position="443"/>
        <end position="469"/>
    </location>
</feature>
<dbReference type="GO" id="GO:0003697">
    <property type="term" value="F:single-stranded DNA binding"/>
    <property type="evidence" value="ECO:0007669"/>
    <property type="project" value="TreeGrafter"/>
</dbReference>
<evidence type="ECO:0000256" key="7">
    <source>
        <dbReference type="ARBA" id="ARBA00025253"/>
    </source>
</evidence>
<feature type="region of interest" description="Disordered" evidence="9">
    <location>
        <begin position="29"/>
        <end position="135"/>
    </location>
</feature>
<evidence type="ECO:0000256" key="5">
    <source>
        <dbReference type="ARBA" id="ARBA00023242"/>
    </source>
</evidence>
<organism evidence="10 11">
    <name type="scientific">Thyridium curvatum</name>
    <dbReference type="NCBI Taxonomy" id="1093900"/>
    <lineage>
        <taxon>Eukaryota</taxon>
        <taxon>Fungi</taxon>
        <taxon>Dikarya</taxon>
        <taxon>Ascomycota</taxon>
        <taxon>Pezizomycotina</taxon>
        <taxon>Sordariomycetes</taxon>
        <taxon>Sordariomycetidae</taxon>
        <taxon>Thyridiales</taxon>
        <taxon>Thyridiaceae</taxon>
        <taxon>Thyridium</taxon>
    </lineage>
</organism>
<feature type="region of interest" description="Disordered" evidence="9">
    <location>
        <begin position="168"/>
        <end position="223"/>
    </location>
</feature>
<reference evidence="10 11" key="1">
    <citation type="submission" date="2019-06" db="EMBL/GenBank/DDBJ databases">
        <title>Draft genome sequence of the filamentous fungus Phialemoniopsis curvata isolated from diesel fuel.</title>
        <authorList>
            <person name="Varaljay V.A."/>
            <person name="Lyon W.J."/>
            <person name="Crouch A.L."/>
            <person name="Drake C.E."/>
            <person name="Hollomon J.M."/>
            <person name="Nadeau L.J."/>
            <person name="Nunn H.S."/>
            <person name="Stevenson B.S."/>
            <person name="Bojanowski C.L."/>
            <person name="Crookes-Goodson W.J."/>
        </authorList>
    </citation>
    <scope>NUCLEOTIDE SEQUENCE [LARGE SCALE GENOMIC DNA]</scope>
    <source>
        <strain evidence="10 11">D216</strain>
    </source>
</reference>
<dbReference type="Gene3D" id="1.10.10.1460">
    <property type="match status" value="1"/>
</dbReference>
<evidence type="ECO:0000256" key="9">
    <source>
        <dbReference type="SAM" id="MobiDB-lite"/>
    </source>
</evidence>
<dbReference type="GO" id="GO:0003688">
    <property type="term" value="F:DNA replication origin binding"/>
    <property type="evidence" value="ECO:0007669"/>
    <property type="project" value="TreeGrafter"/>
</dbReference>
<dbReference type="InterPro" id="IPR040203">
    <property type="entry name" value="Sld2"/>
</dbReference>
<evidence type="ECO:0000256" key="3">
    <source>
        <dbReference type="ARBA" id="ARBA00018363"/>
    </source>
</evidence>
<proteinExistence type="inferred from homology"/>
<dbReference type="Proteomes" id="UP000319257">
    <property type="component" value="Unassembled WGS sequence"/>
</dbReference>
<dbReference type="RefSeq" id="XP_030999890.1">
    <property type="nucleotide sequence ID" value="XM_031136904.1"/>
</dbReference>
<keyword evidence="4 8" id="KW-0235">DNA replication</keyword>
<dbReference type="PANTHER" id="PTHR28124:SF1">
    <property type="entry name" value="DNA REPLICATION REGULATOR SLD2"/>
    <property type="match status" value="1"/>
</dbReference>
<dbReference type="Pfam" id="PF11719">
    <property type="entry name" value="Drc1-Sld2"/>
    <property type="match status" value="1"/>
</dbReference>
<accession>A0A507BL12</accession>
<keyword evidence="6 8" id="KW-0131">Cell cycle</keyword>
<evidence type="ECO:0000313" key="10">
    <source>
        <dbReference type="EMBL" id="TPX18179.1"/>
    </source>
</evidence>
<evidence type="ECO:0000256" key="8">
    <source>
        <dbReference type="RuleBase" id="RU367067"/>
    </source>
</evidence>
<dbReference type="GO" id="GO:0006270">
    <property type="term" value="P:DNA replication initiation"/>
    <property type="evidence" value="ECO:0007669"/>
    <property type="project" value="UniProtKB-UniRule"/>
</dbReference>
<dbReference type="PANTHER" id="PTHR28124">
    <property type="entry name" value="DNA REPLICATION REGULATOR SLD2"/>
    <property type="match status" value="1"/>
</dbReference>
<dbReference type="InParanoid" id="A0A507BL12"/>
<evidence type="ECO:0000256" key="4">
    <source>
        <dbReference type="ARBA" id="ARBA00022705"/>
    </source>
</evidence>
<dbReference type="OrthoDB" id="8775810at2759"/>
<dbReference type="GO" id="GO:1902977">
    <property type="term" value="P:mitotic DNA replication preinitiation complex assembly"/>
    <property type="evidence" value="ECO:0007669"/>
    <property type="project" value="TreeGrafter"/>
</dbReference>
<gene>
    <name evidence="10" type="ORF">E0L32_002688</name>
</gene>
<feature type="region of interest" description="Disordered" evidence="9">
    <location>
        <begin position="291"/>
        <end position="431"/>
    </location>
</feature>
<dbReference type="GO" id="GO:0000727">
    <property type="term" value="P:double-strand break repair via break-induced replication"/>
    <property type="evidence" value="ECO:0007669"/>
    <property type="project" value="TreeGrafter"/>
</dbReference>
<feature type="compositionally biased region" description="Basic and acidic residues" evidence="9">
    <location>
        <begin position="29"/>
        <end position="41"/>
    </location>
</feature>
<comment type="subcellular location">
    <subcellularLocation>
        <location evidence="1 8">Nucleus</location>
    </subcellularLocation>
</comment>
<evidence type="ECO:0000256" key="1">
    <source>
        <dbReference type="ARBA" id="ARBA00004123"/>
    </source>
</evidence>
<name>A0A507BL12_9PEZI</name>
<feature type="compositionally biased region" description="Basic residues" evidence="9">
    <location>
        <begin position="348"/>
        <end position="370"/>
    </location>
</feature>
<keyword evidence="11" id="KW-1185">Reference proteome</keyword>
<feature type="compositionally biased region" description="Polar residues" evidence="9">
    <location>
        <begin position="212"/>
        <end position="223"/>
    </location>
</feature>
<sequence>MDVAERERYEKESQDLRVQLKTWENTWAKEHEGKKPSRDAIKQNPDIAQKYKTYNRLRDIISGKIPPPQKNDSQSRKRKSAPATETPSKKTRTQTQTPSNARFQNHPDAVATPSTARKLFSPAVPTSIGPTPQRDGRVLGLFDLLPSAEAATPSRSTGEGKAQYLAGVQATPSKQTGTGEVDSDTKLGRTPVSSGKRNMLDSFMTPLKNRDANSQGLLRTPGSVSKLQFATPAFLRRAPLAPVDENGAFKSPDPIRLPRKPLVRGLSSVVASLRKLEEEKLDDDLEALHEMENEMNQPKRTAKAKPEQDDTIVEDSQVHLPLGGFDDEGMYDSAPEEGGLDRGQPLKVYKKKGQKRTTRRVNMRPSRAKRPALGNGDEDEVVPETQVDTTTAGADGAAADDVGSGSEFADSGDEGQKPAKKTAAPKDGKIKRAAKKVNELAHANFKRLKLRNNGSKGGPGYNSKFRRRR</sequence>
<comment type="similarity">
    <text evidence="2 8">Belongs to the SLD2 family.</text>
</comment>
<dbReference type="InterPro" id="IPR021110">
    <property type="entry name" value="DNA_rep_checkpnt_protein"/>
</dbReference>
<dbReference type="GO" id="GO:0031261">
    <property type="term" value="C:DNA replication preinitiation complex"/>
    <property type="evidence" value="ECO:0007669"/>
    <property type="project" value="TreeGrafter"/>
</dbReference>
<dbReference type="FunFam" id="1.10.10.1460:FF:000001">
    <property type="entry name" value="DNA replication regulator Sld2"/>
    <property type="match status" value="1"/>
</dbReference>
<evidence type="ECO:0000256" key="6">
    <source>
        <dbReference type="ARBA" id="ARBA00023306"/>
    </source>
</evidence>
<comment type="function">
    <text evidence="7 8">Has a role in the initiation of DNA replication. Required at S-phase checkpoint.</text>
</comment>
<protein>
    <recommendedName>
        <fullName evidence="3 8">DNA replication regulator SLD2</fullName>
    </recommendedName>
</protein>
<feature type="compositionally biased region" description="Polar residues" evidence="9">
    <location>
        <begin position="93"/>
        <end position="103"/>
    </location>
</feature>
<dbReference type="FunCoup" id="A0A507BL12">
    <property type="interactions" value="46"/>
</dbReference>
<keyword evidence="5 8" id="KW-0539">Nucleus</keyword>
<evidence type="ECO:0000313" key="11">
    <source>
        <dbReference type="Proteomes" id="UP000319257"/>
    </source>
</evidence>
<feature type="compositionally biased region" description="Low complexity" evidence="9">
    <location>
        <begin position="387"/>
        <end position="406"/>
    </location>
</feature>
<evidence type="ECO:0000256" key="2">
    <source>
        <dbReference type="ARBA" id="ARBA00007276"/>
    </source>
</evidence>